<dbReference type="InterPro" id="IPR010796">
    <property type="entry name" value="C2_B9-type_dom"/>
</dbReference>
<dbReference type="GO" id="GO:0036038">
    <property type="term" value="C:MKS complex"/>
    <property type="evidence" value="ECO:0007669"/>
    <property type="project" value="TreeGrafter"/>
</dbReference>
<feature type="region of interest" description="Disordered" evidence="6">
    <location>
        <begin position="853"/>
        <end position="922"/>
    </location>
</feature>
<dbReference type="GO" id="GO:0060271">
    <property type="term" value="P:cilium assembly"/>
    <property type="evidence" value="ECO:0007669"/>
    <property type="project" value="TreeGrafter"/>
</dbReference>
<dbReference type="AlphaFoldDB" id="A0A813JZL1"/>
<sequence>SPLLIILGAVVLPLGSASASLCSSSRRSVLHSPVLPFSGGLRSRSGGDALGRRWFRSYSAAHALVLGGSISGSVRRWKWAGPRLGDFSRRGASDALEEPALQGRLAQLRREHRWDWAELLSACRTAGSSRSQTCVLIDRPLHASNVGSVLRQAAVLQGAEDSGSDAVSALLLSDSSGDRAIATEKFLKSVLRISLGARHELPEDSRTRLVVLPSGDPTWALQVGKAEREKLGQVGQNPTLNLAHAVVIALYERRRQPDAQTGDRKASLGLSDAPPAFGDEVARHGPAERATARRRRLSGHGRAEVCARMAEVAGVKRAEDQCITPRTSSPTFESGFAWALEGGMEVLSRQSQARQVGLLGSIAVCPASPPQDEIEEFGWQERVLGFHEVATGSSGPRVGRYLFSRVFPLGSRPPDERTVGAHSEDDLAPPTSWGGSFRCCRRRAGPGKNEMSRLIANAAMAEKGPLACDRMRLFAVVPDLCEDDVVAGALLSDERPPVEVLLCELRVYAGAAFALEVRPPLRLERSSAEVAKAAAEGEDGRLPYRFVLPGGSWFEFSVENASHVANEAERQRAAQAQRGFDQCVPQMRRNLAGSGFDPLGPEDIAHYSYVGEIVSFEPDGDSREGVSTKRSDGGSCDSLEAEAVLRCGTPSSFASVLWRPYFYAVCELSLPAGRGGEWEVVPLSAESVGSGGRNSGQGNMQLPIYTQCASLSGCHTSRRRCVFNQPLEVHLAQRQPAPTAGPLPDPMPPRLVIQLLSVDSWERQTLLGYAFADMPQTPGEHEIRSRLWAPLGSITHQLNAKLCGNFLPLASPHLVAAADMHERDSLPRNRSALRASATQGAVVLRLQVLRRRRPKDAPTTGLDARRARRNSREPGDRSLLGQSALDPNTTLRRRRRSAARELRSAGEPSPSPERGINYSLLS</sequence>
<keyword evidence="5" id="KW-0966">Cell projection</keyword>
<feature type="compositionally biased region" description="Basic and acidic residues" evidence="6">
    <location>
        <begin position="280"/>
        <end position="291"/>
    </location>
</feature>
<feature type="region of interest" description="Disordered" evidence="6">
    <location>
        <begin position="257"/>
        <end position="296"/>
    </location>
</feature>
<feature type="non-terminal residue" evidence="8">
    <location>
        <position position="922"/>
    </location>
</feature>
<dbReference type="PROSITE" id="PS51381">
    <property type="entry name" value="C2_B9"/>
    <property type="match status" value="1"/>
</dbReference>
<evidence type="ECO:0000256" key="7">
    <source>
        <dbReference type="SAM" id="SignalP"/>
    </source>
</evidence>
<evidence type="ECO:0000313" key="8">
    <source>
        <dbReference type="EMBL" id="CAE8688636.1"/>
    </source>
</evidence>
<dbReference type="EMBL" id="CAJNNW010026928">
    <property type="protein sequence ID" value="CAE8688636.1"/>
    <property type="molecule type" value="Genomic_DNA"/>
</dbReference>
<evidence type="ECO:0000256" key="1">
    <source>
        <dbReference type="ARBA" id="ARBA00004120"/>
    </source>
</evidence>
<keyword evidence="3" id="KW-0970">Cilium biogenesis/degradation</keyword>
<comment type="subcellular location">
    <subcellularLocation>
        <location evidence="1">Cytoplasm</location>
        <location evidence="1">Cytoskeleton</location>
        <location evidence="1">Cilium basal body</location>
    </subcellularLocation>
</comment>
<keyword evidence="4" id="KW-0206">Cytoskeleton</keyword>
<dbReference type="Pfam" id="PF07162">
    <property type="entry name" value="B9-C2"/>
    <property type="match status" value="1"/>
</dbReference>
<evidence type="ECO:0000313" key="9">
    <source>
        <dbReference type="Proteomes" id="UP000626109"/>
    </source>
</evidence>
<reference evidence="8" key="1">
    <citation type="submission" date="2021-02" db="EMBL/GenBank/DDBJ databases">
        <authorList>
            <person name="Dougan E. K."/>
            <person name="Rhodes N."/>
            <person name="Thang M."/>
            <person name="Chan C."/>
        </authorList>
    </citation>
    <scope>NUCLEOTIDE SEQUENCE</scope>
</reference>
<evidence type="ECO:0000256" key="5">
    <source>
        <dbReference type="ARBA" id="ARBA00023273"/>
    </source>
</evidence>
<organism evidence="8 9">
    <name type="scientific">Polarella glacialis</name>
    <name type="common">Dinoflagellate</name>
    <dbReference type="NCBI Taxonomy" id="89957"/>
    <lineage>
        <taxon>Eukaryota</taxon>
        <taxon>Sar</taxon>
        <taxon>Alveolata</taxon>
        <taxon>Dinophyceae</taxon>
        <taxon>Suessiales</taxon>
        <taxon>Suessiaceae</taxon>
        <taxon>Polarella</taxon>
    </lineage>
</organism>
<evidence type="ECO:0000256" key="4">
    <source>
        <dbReference type="ARBA" id="ARBA00023212"/>
    </source>
</evidence>
<dbReference type="PANTHER" id="PTHR12968">
    <property type="entry name" value="B9 DOMAIN-CONTAINING"/>
    <property type="match status" value="1"/>
</dbReference>
<dbReference type="Proteomes" id="UP000626109">
    <property type="component" value="Unassembled WGS sequence"/>
</dbReference>
<feature type="chain" id="PRO_5032709429" evidence="7">
    <location>
        <begin position="20"/>
        <end position="922"/>
    </location>
</feature>
<feature type="signal peptide" evidence="7">
    <location>
        <begin position="1"/>
        <end position="19"/>
    </location>
</feature>
<protein>
    <submittedName>
        <fullName evidence="8">Uncharacterized protein</fullName>
    </submittedName>
</protein>
<keyword evidence="2" id="KW-0963">Cytoplasm</keyword>
<proteinExistence type="predicted"/>
<evidence type="ECO:0000256" key="3">
    <source>
        <dbReference type="ARBA" id="ARBA00022794"/>
    </source>
</evidence>
<feature type="compositionally biased region" description="Basic and acidic residues" evidence="6">
    <location>
        <begin position="257"/>
        <end position="266"/>
    </location>
</feature>
<comment type="caution">
    <text evidence="8">The sequence shown here is derived from an EMBL/GenBank/DDBJ whole genome shotgun (WGS) entry which is preliminary data.</text>
</comment>
<evidence type="ECO:0000256" key="2">
    <source>
        <dbReference type="ARBA" id="ARBA00022490"/>
    </source>
</evidence>
<evidence type="ECO:0000256" key="6">
    <source>
        <dbReference type="SAM" id="MobiDB-lite"/>
    </source>
</evidence>
<accession>A0A813JZL1</accession>
<name>A0A813JZL1_POLGL</name>
<keyword evidence="7" id="KW-0732">Signal</keyword>
<gene>
    <name evidence="8" type="ORF">PGLA2088_LOCUS26022</name>
</gene>